<dbReference type="GO" id="GO:0006355">
    <property type="term" value="P:regulation of DNA-templated transcription"/>
    <property type="evidence" value="ECO:0007669"/>
    <property type="project" value="InterPro"/>
</dbReference>
<dbReference type="Pfam" id="PF00196">
    <property type="entry name" value="GerE"/>
    <property type="match status" value="1"/>
</dbReference>
<evidence type="ECO:0000313" key="10">
    <source>
        <dbReference type="EMBL" id="NEU06433.1"/>
    </source>
</evidence>
<dbReference type="PROSITE" id="PS50043">
    <property type="entry name" value="HTH_LUXR_2"/>
    <property type="match status" value="1"/>
</dbReference>
<feature type="domain" description="HTH luxR-type" evidence="8">
    <location>
        <begin position="142"/>
        <end position="207"/>
    </location>
</feature>
<feature type="domain" description="Response regulatory" evidence="9">
    <location>
        <begin position="3"/>
        <end position="118"/>
    </location>
</feature>
<dbReference type="RefSeq" id="WP_199870857.1">
    <property type="nucleotide sequence ID" value="NZ_JAAGPU010000045.1"/>
</dbReference>
<evidence type="ECO:0000256" key="6">
    <source>
        <dbReference type="ARBA" id="ARBA00024867"/>
    </source>
</evidence>
<dbReference type="PANTHER" id="PTHR43214:SF40">
    <property type="entry name" value="TRANSCRIPTIONAL REGULATORY PROTEIN LNRK"/>
    <property type="match status" value="1"/>
</dbReference>
<dbReference type="GO" id="GO:0000160">
    <property type="term" value="P:phosphorelay signal transduction system"/>
    <property type="evidence" value="ECO:0007669"/>
    <property type="project" value="InterPro"/>
</dbReference>
<dbReference type="SMART" id="SM00421">
    <property type="entry name" value="HTH_LUXR"/>
    <property type="match status" value="1"/>
</dbReference>
<dbReference type="SMART" id="SM00448">
    <property type="entry name" value="REC"/>
    <property type="match status" value="1"/>
</dbReference>
<keyword evidence="4" id="KW-0238">DNA-binding</keyword>
<keyword evidence="5" id="KW-0804">Transcription</keyword>
<dbReference type="EMBL" id="JAAGPU010000045">
    <property type="protein sequence ID" value="NEU06433.1"/>
    <property type="molecule type" value="Genomic_DNA"/>
</dbReference>
<organism evidence="10 11">
    <name type="scientific">Clostridium senegalense</name>
    <dbReference type="NCBI Taxonomy" id="1465809"/>
    <lineage>
        <taxon>Bacteria</taxon>
        <taxon>Bacillati</taxon>
        <taxon>Bacillota</taxon>
        <taxon>Clostridia</taxon>
        <taxon>Eubacteriales</taxon>
        <taxon>Clostridiaceae</taxon>
        <taxon>Clostridium</taxon>
    </lineage>
</organism>
<dbReference type="CDD" id="cd06170">
    <property type="entry name" value="LuxR_C_like"/>
    <property type="match status" value="1"/>
</dbReference>
<reference evidence="10 11" key="1">
    <citation type="submission" date="2020-02" db="EMBL/GenBank/DDBJ databases">
        <title>Genome assembly of a novel Clostridium senegalense strain.</title>
        <authorList>
            <person name="Gupta T.B."/>
            <person name="Jauregui R."/>
            <person name="Maclean P."/>
            <person name="Nawarathana A."/>
            <person name="Brightwell G."/>
        </authorList>
    </citation>
    <scope>NUCLEOTIDE SEQUENCE [LARGE SCALE GENOMIC DNA]</scope>
    <source>
        <strain evidence="10 11">AGRFS4</strain>
    </source>
</reference>
<evidence type="ECO:0000256" key="1">
    <source>
        <dbReference type="ARBA" id="ARBA00018672"/>
    </source>
</evidence>
<dbReference type="PRINTS" id="PR00038">
    <property type="entry name" value="HTHLUXR"/>
</dbReference>
<evidence type="ECO:0000256" key="5">
    <source>
        <dbReference type="ARBA" id="ARBA00023163"/>
    </source>
</evidence>
<dbReference type="InterPro" id="IPR016032">
    <property type="entry name" value="Sig_transdc_resp-reg_C-effctor"/>
</dbReference>
<evidence type="ECO:0000259" key="8">
    <source>
        <dbReference type="PROSITE" id="PS50043"/>
    </source>
</evidence>
<comment type="caution">
    <text evidence="10">The sequence shown here is derived from an EMBL/GenBank/DDBJ whole genome shotgun (WGS) entry which is preliminary data.</text>
</comment>
<dbReference type="GO" id="GO:0003677">
    <property type="term" value="F:DNA binding"/>
    <property type="evidence" value="ECO:0007669"/>
    <property type="project" value="UniProtKB-KW"/>
</dbReference>
<dbReference type="PROSITE" id="PS50110">
    <property type="entry name" value="RESPONSE_REGULATORY"/>
    <property type="match status" value="1"/>
</dbReference>
<dbReference type="CDD" id="cd17535">
    <property type="entry name" value="REC_NarL-like"/>
    <property type="match status" value="1"/>
</dbReference>
<dbReference type="PANTHER" id="PTHR43214">
    <property type="entry name" value="TWO-COMPONENT RESPONSE REGULATOR"/>
    <property type="match status" value="1"/>
</dbReference>
<sequence>MIKLIIADDDLLIRESLKIILSADKELDVLEAFENGKEAVNYILTNNVDIALLDVRMPVLNGVEATKEITERTNTKVVILTTFDEDEYIDNALKFGAKGYILKNNAPNEIINTIKMVHKGNSVIQDNVLERLKCNFQNKNEIKLDKELFTQREIEIIKLISQGLSNKEISSNLYITEGTVKNYISSILNKTGLQHRTQIAIYYLKGNL</sequence>
<gene>
    <name evidence="10" type="ORF">G3M99_16630</name>
</gene>
<dbReference type="PROSITE" id="PS00622">
    <property type="entry name" value="HTH_LUXR_1"/>
    <property type="match status" value="1"/>
</dbReference>
<dbReference type="SUPFAM" id="SSF46894">
    <property type="entry name" value="C-terminal effector domain of the bipartite response regulators"/>
    <property type="match status" value="1"/>
</dbReference>
<evidence type="ECO:0000256" key="7">
    <source>
        <dbReference type="PROSITE-ProRule" id="PRU00169"/>
    </source>
</evidence>
<dbReference type="Gene3D" id="3.40.50.2300">
    <property type="match status" value="1"/>
</dbReference>
<dbReference type="InterPro" id="IPR058245">
    <property type="entry name" value="NreC/VraR/RcsB-like_REC"/>
</dbReference>
<accession>A0A6M0H8N9</accession>
<dbReference type="InterPro" id="IPR039420">
    <property type="entry name" value="WalR-like"/>
</dbReference>
<name>A0A6M0H8N9_9CLOT</name>
<evidence type="ECO:0000256" key="4">
    <source>
        <dbReference type="ARBA" id="ARBA00023125"/>
    </source>
</evidence>
<evidence type="ECO:0000256" key="2">
    <source>
        <dbReference type="ARBA" id="ARBA00022553"/>
    </source>
</evidence>
<dbReference type="SUPFAM" id="SSF52172">
    <property type="entry name" value="CheY-like"/>
    <property type="match status" value="1"/>
</dbReference>
<feature type="modified residue" description="4-aspartylphosphate" evidence="7">
    <location>
        <position position="54"/>
    </location>
</feature>
<evidence type="ECO:0000313" key="11">
    <source>
        <dbReference type="Proteomes" id="UP000481872"/>
    </source>
</evidence>
<dbReference type="InterPro" id="IPR001789">
    <property type="entry name" value="Sig_transdc_resp-reg_receiver"/>
</dbReference>
<keyword evidence="3" id="KW-0805">Transcription regulation</keyword>
<keyword evidence="2 7" id="KW-0597">Phosphoprotein</keyword>
<proteinExistence type="predicted"/>
<dbReference type="InterPro" id="IPR000792">
    <property type="entry name" value="Tscrpt_reg_LuxR_C"/>
</dbReference>
<dbReference type="InterPro" id="IPR011006">
    <property type="entry name" value="CheY-like_superfamily"/>
</dbReference>
<protein>
    <recommendedName>
        <fullName evidence="1">Stage 0 sporulation protein A homolog</fullName>
    </recommendedName>
</protein>
<comment type="function">
    <text evidence="6">May play the central regulatory role in sporulation. It may be an element of the effector pathway responsible for the activation of sporulation genes in response to nutritional stress. Spo0A may act in concert with spo0H (a sigma factor) to control the expression of some genes that are critical to the sporulation process.</text>
</comment>
<evidence type="ECO:0000256" key="3">
    <source>
        <dbReference type="ARBA" id="ARBA00023015"/>
    </source>
</evidence>
<evidence type="ECO:0000259" key="9">
    <source>
        <dbReference type="PROSITE" id="PS50110"/>
    </source>
</evidence>
<dbReference type="Proteomes" id="UP000481872">
    <property type="component" value="Unassembled WGS sequence"/>
</dbReference>
<dbReference type="Pfam" id="PF00072">
    <property type="entry name" value="Response_reg"/>
    <property type="match status" value="1"/>
</dbReference>
<keyword evidence="11" id="KW-1185">Reference proteome</keyword>
<dbReference type="AlphaFoldDB" id="A0A6M0H8N9"/>